<reference evidence="1 2" key="1">
    <citation type="submission" date="2020-08" db="EMBL/GenBank/DDBJ databases">
        <title>Genomic Encyclopedia of Archaeal and Bacterial Type Strains, Phase II (KMG-II): from individual species to whole genera.</title>
        <authorList>
            <person name="Goeker M."/>
        </authorList>
    </citation>
    <scope>NUCLEOTIDE SEQUENCE [LARGE SCALE GENOMIC DNA]</scope>
    <source>
        <strain evidence="1 2">DSM 43850</strain>
    </source>
</reference>
<keyword evidence="2" id="KW-1185">Reference proteome</keyword>
<dbReference type="RefSeq" id="WP_182837581.1">
    <property type="nucleotide sequence ID" value="NZ_JACJID010000002.1"/>
</dbReference>
<name>A0ABR6BGT3_9PSEU</name>
<evidence type="ECO:0000313" key="1">
    <source>
        <dbReference type="EMBL" id="MBA8925980.1"/>
    </source>
</evidence>
<evidence type="ECO:0000313" key="2">
    <source>
        <dbReference type="Proteomes" id="UP000517916"/>
    </source>
</evidence>
<comment type="caution">
    <text evidence="1">The sequence shown here is derived from an EMBL/GenBank/DDBJ whole genome shotgun (WGS) entry which is preliminary data.</text>
</comment>
<organism evidence="1 2">
    <name type="scientific">Kutzneria viridogrisea</name>
    <dbReference type="NCBI Taxonomy" id="47990"/>
    <lineage>
        <taxon>Bacteria</taxon>
        <taxon>Bacillati</taxon>
        <taxon>Actinomycetota</taxon>
        <taxon>Actinomycetes</taxon>
        <taxon>Pseudonocardiales</taxon>
        <taxon>Pseudonocardiaceae</taxon>
        <taxon>Kutzneria</taxon>
    </lineage>
</organism>
<gene>
    <name evidence="1" type="ORF">BC739_003179</name>
</gene>
<accession>A0ABR6BGT3</accession>
<protein>
    <submittedName>
        <fullName evidence="1">Transposase</fullName>
    </submittedName>
</protein>
<proteinExistence type="predicted"/>
<sequence>MVLVSGQGQAVQDVTSLLEVSSDYVRDVIHAYNERGFDTLEPQWNRGRPKTIGEAIRERICLIIGGCWLRHHRGLVDTFRTNNSSGQKVSPSIS</sequence>
<dbReference type="Proteomes" id="UP000517916">
    <property type="component" value="Unassembled WGS sequence"/>
</dbReference>
<dbReference type="EMBL" id="JACJID010000002">
    <property type="protein sequence ID" value="MBA8925980.1"/>
    <property type="molecule type" value="Genomic_DNA"/>
</dbReference>